<proteinExistence type="predicted"/>
<dbReference type="AlphaFoldDB" id="A0A9X6FNE7"/>
<dbReference type="Pfam" id="PF14080">
    <property type="entry name" value="DUF4261"/>
    <property type="match status" value="1"/>
</dbReference>
<feature type="domain" description="DUF4261" evidence="1">
    <location>
        <begin position="162"/>
        <end position="244"/>
    </location>
</feature>
<evidence type="ECO:0000313" key="3">
    <source>
        <dbReference type="Proteomes" id="UP000194882"/>
    </source>
</evidence>
<name>A0A9X6FNE7_BACTU</name>
<dbReference type="EMBL" id="NFDT01000049">
    <property type="protein sequence ID" value="OTY98656.1"/>
    <property type="molecule type" value="Genomic_DNA"/>
</dbReference>
<evidence type="ECO:0000259" key="1">
    <source>
        <dbReference type="Pfam" id="PF14080"/>
    </source>
</evidence>
<evidence type="ECO:0000313" key="2">
    <source>
        <dbReference type="EMBL" id="OTY98656.1"/>
    </source>
</evidence>
<dbReference type="InterPro" id="IPR025357">
    <property type="entry name" value="DUF4261"/>
</dbReference>
<gene>
    <name evidence="2" type="ORF">BK754_05640</name>
</gene>
<protein>
    <submittedName>
        <fullName evidence="2">Endopeptidase</fullName>
    </submittedName>
</protein>
<organism evidence="2 3">
    <name type="scientific">Bacillus thuringiensis serovar subtoxicus</name>
    <dbReference type="NCBI Taxonomy" id="475791"/>
    <lineage>
        <taxon>Bacteria</taxon>
        <taxon>Bacillati</taxon>
        <taxon>Bacillota</taxon>
        <taxon>Bacilli</taxon>
        <taxon>Bacillales</taxon>
        <taxon>Bacillaceae</taxon>
        <taxon>Bacillus</taxon>
        <taxon>Bacillus cereus group</taxon>
    </lineage>
</organism>
<sequence>MRSGVHMMETQIVIGVPGLWKDRTELIQEVVSKSNYILAGNVMHHKEKEIGFEIDIYEQDPSLREAFFYAGGERFDEELLQELEKHTYTVYVIAKVDDTERLQEVIDVGMELLNAGGLALKVETAGVAYSKEEWQELTEDKEIFPMYSHLVTLVGDEEDGYYSCGMQAFNLPDVVLDGGIDPEVAVDLLNDFNLHNILEKPNLKDGDTISFTEDAPVYLLSHYIDNRYEQEDPFYNPCGVWKLESASAKKSIFQKLGSVLKGWKNT</sequence>
<dbReference type="Proteomes" id="UP000194882">
    <property type="component" value="Unassembled WGS sequence"/>
</dbReference>
<comment type="caution">
    <text evidence="2">The sequence shown here is derived from an EMBL/GenBank/DDBJ whole genome shotgun (WGS) entry which is preliminary data.</text>
</comment>
<reference evidence="2 3" key="1">
    <citation type="submission" date="2016-10" db="EMBL/GenBank/DDBJ databases">
        <title>Comparative genomics of Bacillus thuringiensis reveals a path to pathogens against multiple invertebrate hosts.</title>
        <authorList>
            <person name="Zheng J."/>
            <person name="Gao Q."/>
            <person name="Liu H."/>
            <person name="Peng D."/>
            <person name="Ruan L."/>
            <person name="Sun M."/>
        </authorList>
    </citation>
    <scope>NUCLEOTIDE SEQUENCE [LARGE SCALE GENOMIC DNA]</scope>
    <source>
        <strain evidence="2">BGSC 4I4</strain>
    </source>
</reference>
<accession>A0A9X6FNE7</accession>